<organism evidence="1">
    <name type="scientific">bioreactor metagenome</name>
    <dbReference type="NCBI Taxonomy" id="1076179"/>
    <lineage>
        <taxon>unclassified sequences</taxon>
        <taxon>metagenomes</taxon>
        <taxon>ecological metagenomes</taxon>
    </lineage>
</organism>
<reference evidence="1" key="1">
    <citation type="submission" date="2019-08" db="EMBL/GenBank/DDBJ databases">
        <authorList>
            <person name="Kucharzyk K."/>
            <person name="Murdoch R.W."/>
            <person name="Higgins S."/>
            <person name="Loffler F."/>
        </authorList>
    </citation>
    <scope>NUCLEOTIDE SEQUENCE</scope>
</reference>
<accession>A0A645AWB8</accession>
<comment type="caution">
    <text evidence="1">The sequence shown here is derived from an EMBL/GenBank/DDBJ whole genome shotgun (WGS) entry which is preliminary data.</text>
</comment>
<protein>
    <submittedName>
        <fullName evidence="1">Uncharacterized protein</fullName>
    </submittedName>
</protein>
<proteinExistence type="predicted"/>
<evidence type="ECO:0000313" key="1">
    <source>
        <dbReference type="EMBL" id="MPM57542.1"/>
    </source>
</evidence>
<dbReference type="AlphaFoldDB" id="A0A645AWB8"/>
<gene>
    <name evidence="1" type="ORF">SDC9_104364</name>
</gene>
<dbReference type="EMBL" id="VSSQ01016326">
    <property type="protein sequence ID" value="MPM57542.1"/>
    <property type="molecule type" value="Genomic_DNA"/>
</dbReference>
<sequence>MTKQEIIDIIDNWRNDIPYEYFYIGITDNINERLFGYHKPDAGCDFYQADSETIARDVEKYFLNKNMKGGTGGGKKPTFVYVYQITENTVE</sequence>
<name>A0A645AWB8_9ZZZZ</name>